<accession>A0ABS4X5P1</accession>
<dbReference type="Proteomes" id="UP001519290">
    <property type="component" value="Unassembled WGS sequence"/>
</dbReference>
<dbReference type="EMBL" id="JAGIOD010000002">
    <property type="protein sequence ID" value="MBP2383755.1"/>
    <property type="molecule type" value="Genomic_DNA"/>
</dbReference>
<reference evidence="1 2" key="1">
    <citation type="submission" date="2021-03" db="EMBL/GenBank/DDBJ databases">
        <title>Sequencing the genomes of 1000 actinobacteria strains.</title>
        <authorList>
            <person name="Klenk H.-P."/>
        </authorList>
    </citation>
    <scope>NUCLEOTIDE SEQUENCE [LARGE SCALE GENOMIC DNA]</scope>
    <source>
        <strain evidence="1 2">DSM 14566</strain>
    </source>
</reference>
<name>A0ABS4X5P1_9MICO</name>
<proteinExistence type="predicted"/>
<protein>
    <submittedName>
        <fullName evidence="1">Uncharacterized protein</fullName>
    </submittedName>
</protein>
<evidence type="ECO:0000313" key="1">
    <source>
        <dbReference type="EMBL" id="MBP2383755.1"/>
    </source>
</evidence>
<evidence type="ECO:0000313" key="2">
    <source>
        <dbReference type="Proteomes" id="UP001519290"/>
    </source>
</evidence>
<comment type="caution">
    <text evidence="1">The sequence shown here is derived from an EMBL/GenBank/DDBJ whole genome shotgun (WGS) entry which is preliminary data.</text>
</comment>
<sequence>MDEADARASGGSRSLTNEAIRLVYRIESRDLTLFQAAHELVAFSEELAKANPHLGVLTYSAASRMLLQSKAAQPGTAKTTTPWLTFRAMRENSLRRDLGGLEHVRVGCDLDTTTGKHREAGAH</sequence>
<keyword evidence="2" id="KW-1185">Reference proteome</keyword>
<dbReference type="RefSeq" id="WP_209904570.1">
    <property type="nucleotide sequence ID" value="NZ_BAAAJW010000017.1"/>
</dbReference>
<organism evidence="1 2">
    <name type="scientific">Brachybacterium sacelli</name>
    <dbReference type="NCBI Taxonomy" id="173364"/>
    <lineage>
        <taxon>Bacteria</taxon>
        <taxon>Bacillati</taxon>
        <taxon>Actinomycetota</taxon>
        <taxon>Actinomycetes</taxon>
        <taxon>Micrococcales</taxon>
        <taxon>Dermabacteraceae</taxon>
        <taxon>Brachybacterium</taxon>
    </lineage>
</organism>
<gene>
    <name evidence="1" type="ORF">JOF43_003744</name>
</gene>